<keyword evidence="10 14" id="KW-0233">DNA recombination</keyword>
<evidence type="ECO:0000256" key="6">
    <source>
        <dbReference type="ARBA" id="ARBA00022759"/>
    </source>
</evidence>
<evidence type="ECO:0000256" key="7">
    <source>
        <dbReference type="ARBA" id="ARBA00022763"/>
    </source>
</evidence>
<gene>
    <name evidence="17" type="ORF">MCHLO_06223</name>
</gene>
<feature type="region of interest" description="Disordered" evidence="15">
    <location>
        <begin position="241"/>
        <end position="319"/>
    </location>
</feature>
<organism evidence="17 18">
    <name type="scientific">Mycena chlorophos</name>
    <name type="common">Agaric fungus</name>
    <name type="synonym">Agaricus chlorophos</name>
    <dbReference type="NCBI Taxonomy" id="658473"/>
    <lineage>
        <taxon>Eukaryota</taxon>
        <taxon>Fungi</taxon>
        <taxon>Dikarya</taxon>
        <taxon>Basidiomycota</taxon>
        <taxon>Agaricomycotina</taxon>
        <taxon>Agaricomycetes</taxon>
        <taxon>Agaricomycetidae</taxon>
        <taxon>Agaricales</taxon>
        <taxon>Marasmiineae</taxon>
        <taxon>Mycenaceae</taxon>
        <taxon>Mycena</taxon>
    </lineage>
</organism>
<evidence type="ECO:0000256" key="5">
    <source>
        <dbReference type="ARBA" id="ARBA00022723"/>
    </source>
</evidence>
<feature type="compositionally biased region" description="Polar residues" evidence="15">
    <location>
        <begin position="299"/>
        <end position="309"/>
    </location>
</feature>
<dbReference type="Gene3D" id="3.40.50.10130">
    <property type="match status" value="1"/>
</dbReference>
<evidence type="ECO:0000313" key="18">
    <source>
        <dbReference type="Proteomes" id="UP000815677"/>
    </source>
</evidence>
<dbReference type="InterPro" id="IPR033309">
    <property type="entry name" value="Mus81"/>
</dbReference>
<dbReference type="InterPro" id="IPR010996">
    <property type="entry name" value="HHH_MUS81"/>
</dbReference>
<comment type="subcellular location">
    <subcellularLocation>
        <location evidence="2 14">Nucleus</location>
    </subcellularLocation>
</comment>
<dbReference type="InterPro" id="IPR027421">
    <property type="entry name" value="DNA_pol_lamdba_lyase_dom_sf"/>
</dbReference>
<dbReference type="Gene3D" id="1.10.150.670">
    <property type="entry name" value="Crossover junction endonuclease EME1, DNA-binding domain"/>
    <property type="match status" value="1"/>
</dbReference>
<feature type="region of interest" description="Disordered" evidence="15">
    <location>
        <begin position="637"/>
        <end position="660"/>
    </location>
</feature>
<keyword evidence="7 14" id="KW-0227">DNA damage</keyword>
<evidence type="ECO:0000256" key="12">
    <source>
        <dbReference type="ARBA" id="ARBA00023242"/>
    </source>
</evidence>
<evidence type="ECO:0000256" key="8">
    <source>
        <dbReference type="ARBA" id="ARBA00022801"/>
    </source>
</evidence>
<evidence type="ECO:0000256" key="2">
    <source>
        <dbReference type="ARBA" id="ARBA00004123"/>
    </source>
</evidence>
<dbReference type="CDD" id="cd20074">
    <property type="entry name" value="XPF_nuclease_Mus81"/>
    <property type="match status" value="1"/>
</dbReference>
<keyword evidence="5 14" id="KW-0479">Metal-binding</keyword>
<accession>A0ABQ0LG57</accession>
<evidence type="ECO:0000256" key="15">
    <source>
        <dbReference type="SAM" id="MobiDB-lite"/>
    </source>
</evidence>
<comment type="cofactor">
    <cofactor evidence="1 14">
        <name>Mg(2+)</name>
        <dbReference type="ChEBI" id="CHEBI:18420"/>
    </cofactor>
</comment>
<dbReference type="Gene3D" id="1.10.150.110">
    <property type="entry name" value="DNA polymerase beta, N-terminal domain-like"/>
    <property type="match status" value="1"/>
</dbReference>
<keyword evidence="12 14" id="KW-0539">Nucleus</keyword>
<dbReference type="InterPro" id="IPR042530">
    <property type="entry name" value="EME1/EME2_C"/>
</dbReference>
<dbReference type="InterPro" id="IPR047416">
    <property type="entry name" value="XPF_nuclease_Mus81"/>
</dbReference>
<keyword evidence="6 14" id="KW-0255">Endonuclease</keyword>
<feature type="compositionally biased region" description="Basic residues" evidence="15">
    <location>
        <begin position="649"/>
        <end position="658"/>
    </location>
</feature>
<keyword evidence="11 14" id="KW-0234">DNA repair</keyword>
<feature type="region of interest" description="Disordered" evidence="15">
    <location>
        <begin position="101"/>
        <end position="127"/>
    </location>
</feature>
<keyword evidence="18" id="KW-1185">Reference proteome</keyword>
<proteinExistence type="inferred from homology"/>
<keyword evidence="4 14" id="KW-0540">Nuclease</keyword>
<dbReference type="Proteomes" id="UP000815677">
    <property type="component" value="Unassembled WGS sequence"/>
</dbReference>
<evidence type="ECO:0000256" key="9">
    <source>
        <dbReference type="ARBA" id="ARBA00022842"/>
    </source>
</evidence>
<keyword evidence="13" id="KW-0469">Meiosis</keyword>
<evidence type="ECO:0000256" key="3">
    <source>
        <dbReference type="ARBA" id="ARBA00010015"/>
    </source>
</evidence>
<keyword evidence="9 14" id="KW-0460">Magnesium</keyword>
<comment type="function">
    <text evidence="14">Interacts with EME1 to form a DNA structure-specific endonuclease with substrate preference for branched DNA structures with a 5'-end at the branch nick. Typical substrates include 3'-flap structures, D-loops, replication forks and nicked Holliday junctions. May be required in mitosis for the processing of stalled or collapsed replication fork intermediates. May be required in meiosis for the repair of meiosis-specific double strand breaks subsequent to single-end invasion (SEI).</text>
</comment>
<dbReference type="InterPro" id="IPR011335">
    <property type="entry name" value="Restrct_endonuc-II-like"/>
</dbReference>
<comment type="subunit">
    <text evidence="14">Interacts with EME1.</text>
</comment>
<reference evidence="17" key="1">
    <citation type="submission" date="2014-09" db="EMBL/GenBank/DDBJ databases">
        <title>Genome sequence of the luminous mushroom Mycena chlorophos for searching fungal bioluminescence genes.</title>
        <authorList>
            <person name="Tanaka Y."/>
            <person name="Kasuga D."/>
            <person name="Oba Y."/>
            <person name="Hase S."/>
            <person name="Sato K."/>
            <person name="Oba Y."/>
            <person name="Sakakibara Y."/>
        </authorList>
    </citation>
    <scope>NUCLEOTIDE SEQUENCE</scope>
</reference>
<dbReference type="SUPFAM" id="SSF52980">
    <property type="entry name" value="Restriction endonuclease-like"/>
    <property type="match status" value="1"/>
</dbReference>
<dbReference type="EMBL" id="DF844984">
    <property type="protein sequence ID" value="GAT48851.1"/>
    <property type="molecule type" value="Genomic_DNA"/>
</dbReference>
<name>A0ABQ0LG57_MYCCL</name>
<dbReference type="SUPFAM" id="SSF47802">
    <property type="entry name" value="DNA polymerase beta, N-terminal domain-like"/>
    <property type="match status" value="1"/>
</dbReference>
<evidence type="ECO:0000256" key="10">
    <source>
        <dbReference type="ARBA" id="ARBA00023172"/>
    </source>
</evidence>
<dbReference type="InterPro" id="IPR006166">
    <property type="entry name" value="ERCC4_domain"/>
</dbReference>
<evidence type="ECO:0000259" key="16">
    <source>
        <dbReference type="SMART" id="SM00891"/>
    </source>
</evidence>
<feature type="domain" description="ERCC4" evidence="16">
    <location>
        <begin position="388"/>
        <end position="478"/>
    </location>
</feature>
<sequence length="708" mass="78486">MPPKKYTGPNAHWVKILEELRDARKDDDNRHLYLTLCKAVTGLKAEQRELRTYNDLLSVKGIGEVIAKKMQRAADGEEAHAPAQRVGGRAVKRRATDVDVDLAGPSRPAKTKKRVASDVATRRVEPGPQAQAQEDVWFADVGFPFFYLDTDGNPVKQREKAECCIDDRLRFKIIYPVSASSHPFANELANRATRGAHLVGDMDEVLAETFPLCPGGFEVGVLVVPKNATAVKASSKLRAMMAEEDNQKSRRQNTLDPSRQLPARYSQPNAVAGGSGSSSQPKPAVAAGKQAPPLARSATIASEQPSASQRPKARPIARSVTMNGDGPAQATNMQRTGVVVVPQPTQGPRLSDAIRAPAPIDHPSIYLPQTTFPDFDPIILRAGTYRVKMVLDHREMAGVAEPLRRKGFHPLVESLELGDVTWVAESLDGQRYVLDVILERKRLDDLVKSITDGRFHEQKFRLKQSAISRVFYLVEEYNTQQNKADWGVQISTALSSTQVADSFLVKETKNVHDTVSFLIGLTEQIGRDHQNKDLYVIPQALIKRHSYFDLQKYLRSKYPPGPTQRTYITSFEDFQHLNRASNFITVRDTWARMLLCIRGMGAEKVGAVVNRWGTPREFWEALKAAEWEEARARVREEEEANAAAASGKSKGKGRKKKSSVPLAKLMLKGVGGSEGGVRAIGPKLSSDIYDLFRKEDFSGMVDIDEDSD</sequence>
<evidence type="ECO:0000256" key="4">
    <source>
        <dbReference type="ARBA" id="ARBA00022722"/>
    </source>
</evidence>
<dbReference type="SMART" id="SM00891">
    <property type="entry name" value="ERCC4"/>
    <property type="match status" value="1"/>
</dbReference>
<dbReference type="Pfam" id="PF02732">
    <property type="entry name" value="ERCC4"/>
    <property type="match status" value="1"/>
</dbReference>
<evidence type="ECO:0000256" key="14">
    <source>
        <dbReference type="RuleBase" id="RU369042"/>
    </source>
</evidence>
<evidence type="ECO:0000256" key="1">
    <source>
        <dbReference type="ARBA" id="ARBA00001946"/>
    </source>
</evidence>
<evidence type="ECO:0000313" key="17">
    <source>
        <dbReference type="EMBL" id="GAT48851.1"/>
    </source>
</evidence>
<dbReference type="PANTHER" id="PTHR13451">
    <property type="entry name" value="CLASS II CROSSOVER JUNCTION ENDONUCLEASE MUS81"/>
    <property type="match status" value="1"/>
</dbReference>
<dbReference type="EC" id="3.1.22.-" evidence="14"/>
<evidence type="ECO:0000256" key="13">
    <source>
        <dbReference type="ARBA" id="ARBA00023254"/>
    </source>
</evidence>
<dbReference type="PANTHER" id="PTHR13451:SF0">
    <property type="entry name" value="CROSSOVER JUNCTION ENDONUCLEASE MUS81"/>
    <property type="match status" value="1"/>
</dbReference>
<evidence type="ECO:0000256" key="11">
    <source>
        <dbReference type="ARBA" id="ARBA00023204"/>
    </source>
</evidence>
<protein>
    <recommendedName>
        <fullName evidence="14">Crossover junction endonuclease MUS81</fullName>
        <ecNumber evidence="14">3.1.22.-</ecNumber>
    </recommendedName>
</protein>
<dbReference type="Pfam" id="PF14716">
    <property type="entry name" value="HHH_8"/>
    <property type="match status" value="1"/>
</dbReference>
<comment type="similarity">
    <text evidence="3 14">Belongs to the XPF family.</text>
</comment>
<keyword evidence="8 14" id="KW-0378">Hydrolase</keyword>